<name>A0A7Z0B020_9BURK</name>
<dbReference type="SUPFAM" id="SSF52540">
    <property type="entry name" value="P-loop containing nucleoside triphosphate hydrolases"/>
    <property type="match status" value="1"/>
</dbReference>
<proteinExistence type="predicted"/>
<gene>
    <name evidence="2" type="ORF">GGD41_003507</name>
</gene>
<organism evidence="2 3">
    <name type="scientific">Paraburkholderia bryophila</name>
    <dbReference type="NCBI Taxonomy" id="420952"/>
    <lineage>
        <taxon>Bacteria</taxon>
        <taxon>Pseudomonadati</taxon>
        <taxon>Pseudomonadota</taxon>
        <taxon>Betaproteobacteria</taxon>
        <taxon>Burkholderiales</taxon>
        <taxon>Burkholderiaceae</taxon>
        <taxon>Paraburkholderia</taxon>
    </lineage>
</organism>
<evidence type="ECO:0000313" key="2">
    <source>
        <dbReference type="EMBL" id="NYH16279.1"/>
    </source>
</evidence>
<dbReference type="Pfam" id="PF00931">
    <property type="entry name" value="NB-ARC"/>
    <property type="match status" value="1"/>
</dbReference>
<reference evidence="2 3" key="1">
    <citation type="submission" date="2020-07" db="EMBL/GenBank/DDBJ databases">
        <title>Exploring microbial biodiversity for novel pathways involved in the catabolism of aromatic compounds derived from lignin.</title>
        <authorList>
            <person name="Elkins J."/>
        </authorList>
    </citation>
    <scope>NUCLEOTIDE SEQUENCE [LARGE SCALE GENOMIC DNA]</scope>
    <source>
        <strain evidence="2 3">H2C3B</strain>
    </source>
</reference>
<dbReference type="Gene3D" id="3.40.50.300">
    <property type="entry name" value="P-loop containing nucleotide triphosphate hydrolases"/>
    <property type="match status" value="1"/>
</dbReference>
<accession>A0A7Z0B020</accession>
<dbReference type="RefSeq" id="WP_179712499.1">
    <property type="nucleotide sequence ID" value="NZ_JACCAU010000001.1"/>
</dbReference>
<dbReference type="AlphaFoldDB" id="A0A7Z0B020"/>
<dbReference type="InterPro" id="IPR027417">
    <property type="entry name" value="P-loop_NTPase"/>
</dbReference>
<feature type="domain" description="NB-ARC" evidence="1">
    <location>
        <begin position="319"/>
        <end position="367"/>
    </location>
</feature>
<evidence type="ECO:0000313" key="3">
    <source>
        <dbReference type="Proteomes" id="UP000572540"/>
    </source>
</evidence>
<protein>
    <recommendedName>
        <fullName evidence="1">NB-ARC domain-containing protein</fullName>
    </recommendedName>
</protein>
<evidence type="ECO:0000259" key="1">
    <source>
        <dbReference type="Pfam" id="PF00931"/>
    </source>
</evidence>
<comment type="caution">
    <text evidence="2">The sequence shown here is derived from an EMBL/GenBank/DDBJ whole genome shotgun (WGS) entry which is preliminary data.</text>
</comment>
<dbReference type="EMBL" id="JACCAU010000001">
    <property type="protein sequence ID" value="NYH16279.1"/>
    <property type="molecule type" value="Genomic_DNA"/>
</dbReference>
<sequence length="871" mass="97861">MLNPIARMYDRYRTEKEDSDVSAFYGLMFLGELITKITVCGVLSGVVDDRDRNRYGFLRELVRADGIGDWASVLDRTLTGPSAQFLRGEFQDLQRELLQRMAQNQWQYEALGLLHETLKALQIEVDPLPPSAPLRQWFKWFALLRNKTRGHGATLAFECSCAVPLLEQSISIIVKNLTLFGWEWAYLHRNLSGKYRITGMSDTIDQFSYLRQTKTESLPDGIYTFRGTPIRIELLESDPDITDFFVPNGQFRGAQYEVISYITNQTKRIDGKQWLTPSIPLPNSETHGALSLDPQGNSLSNVPPCPDDYIERPDLESALENALVHVRHEIVTLGGPGGIGKTSIALSVIKKLQARVNARFDTIVWFSARDIDLLPSGPKSVRPHGVSLDDFANEYIDLVAPSERAHKGFKPEQYFAKALSGTPVGPALYVFDNFETVTNPAEVFRWIDTYIRVPNKVLITTRTRDFVGDFPIEVLGMTEQEAMQLIDSVSRKIGISEILTNEYRLALFNESSGHPYVIKIMLGEISKERRLVKPQRIIATQELILQALFERTYSALSPSGQRVFLLLSTWRSIVPSLAIEAVVMRSADERIDVRGAIEELKRLSFIEEIAVAKEDESFVALPLAALTFGQKKLNASSLKAVIEADSELLQEFGAVRKDGASSGVKTRVSHLIKALAKRVASGKEELQTLKPMLEFVASRVPAAWLDISQLYIEEGNESGKDWAKDALRRLIESGDESVSRVLIWRKLADLCHAAGDLQGEMQALAELSDSPDISTEQLSDLAGSINRIFASAKREGKVPFQPDERKYLVGKLIVHLENRLPQLDSTDLSRLAWLHMHVNNEARAQELAEKGLQMDSENEYCIKLVEKLGRR</sequence>
<dbReference type="InterPro" id="IPR002182">
    <property type="entry name" value="NB-ARC"/>
</dbReference>
<dbReference type="Proteomes" id="UP000572540">
    <property type="component" value="Unassembled WGS sequence"/>
</dbReference>